<feature type="compositionally biased region" description="Polar residues" evidence="1">
    <location>
        <begin position="219"/>
        <end position="228"/>
    </location>
</feature>
<dbReference type="EMBL" id="ML770185">
    <property type="protein sequence ID" value="KAE9384250.1"/>
    <property type="molecule type" value="Genomic_DNA"/>
</dbReference>
<feature type="region of interest" description="Disordered" evidence="1">
    <location>
        <begin position="157"/>
        <end position="228"/>
    </location>
</feature>
<dbReference type="AlphaFoldDB" id="A0A6A4GFL3"/>
<protein>
    <recommendedName>
        <fullName evidence="4">Chromatin elongation factor spt5</fullName>
    </recommendedName>
</protein>
<sequence>MASSSSSRIQNVNHSSVLSRSILLDIEAEESDATDNEATTAERARQAAESVPLRRHDHVDDVLQVANAWEELALEQDRRMQGQNIDSSRKNGKQKVDTPAPSPLPTAKGDVFIYLEDIPGENDLEHESRIYDASEAVIAAVDKEILDEMTANRRRYAPAPSTTIPGAPALSATIPGAPALPASTPGAPVPSASTPGAPAPSPAIPGAPASASAQFSPIPVSSTNSDPRISQGWRIEVEELFGIDCNNEMWTMLSTLNDLDPDECQEREAEIALVVKQKVGLSMAQEQAVATNADVEMQSLSVEEPQSEEELVDGSAHLERQLREQKLLAKLVAESSDPNAGDYQVFSLACQRGSELDAFNKISADIEAGRVHPNVLSYVFKSRFPNKNAWSQQNENIKPPLIALKAHDLDMPIHLRVQDVCFDNKAVDEAYALDARDAKDLQKQFVGSTWAVIKSGRYRGDLGVVVNDDFNEVDRSLYAQLIVIPRIKYPGLSRTHPPKAPLPIDFSLSPNMAWDSFMVSNNVTVLVVCIEPTCLSGWVCNHQTNIRKRYEVYDQMVRGGFALVEVKLEGLDLALRVPDADLAVFKTIGGSRLGRIPPVTSWIFQEKETVTLTHSHIPVALPSMHWEEDLGKATDGAEGVIQKVDDLVCDVAFKEQGEIVDVRSVAYRHLVKKLVVGQTVRLGPDVCALKEMQWIQLGDFGVLTMEERQLDLANAEGLVSSVYLHPLHGPSVSIWIQVLSLIVTLNPNSVVDASHSLTLSSSSSPHPAFANNAFIPCHTATCDIRDVAVIERNHWQASENKPLKSHNLHPAEYFAQNTFRKSGRIPWLGVRVFVKSVEREDHSGWRGEVIDIARDVENSAHFFVLVYWNHSVFGDQFDWCDYDNVCCSDNHGLLHEFTPYSGTSPWKGAKVKFIQKGIYKDREGEVQDSRADLVLDRDTVSGISVQILFQDGILVGEKRIMWVDYHYVRCCDTRPMRFLHEFVVGDRTSKSYYAFKLGYRPKYSPEEICTWERAARPTQDDTPEYPMPSPASSPYFPFQATWDSSSTPPDVPANFWILDRRLWDTLKEWEIYVAHADHRGDLRLSIKHLGTGAITFQAHKSRTGTRN</sequence>
<keyword evidence="3" id="KW-1185">Reference proteome</keyword>
<evidence type="ECO:0000256" key="1">
    <source>
        <dbReference type="SAM" id="MobiDB-lite"/>
    </source>
</evidence>
<proteinExistence type="predicted"/>
<organism evidence="2 3">
    <name type="scientific">Gymnopus androsaceus JB14</name>
    <dbReference type="NCBI Taxonomy" id="1447944"/>
    <lineage>
        <taxon>Eukaryota</taxon>
        <taxon>Fungi</taxon>
        <taxon>Dikarya</taxon>
        <taxon>Basidiomycota</taxon>
        <taxon>Agaricomycotina</taxon>
        <taxon>Agaricomycetes</taxon>
        <taxon>Agaricomycetidae</taxon>
        <taxon>Agaricales</taxon>
        <taxon>Marasmiineae</taxon>
        <taxon>Omphalotaceae</taxon>
        <taxon>Gymnopus</taxon>
    </lineage>
</organism>
<feature type="compositionally biased region" description="Low complexity" evidence="1">
    <location>
        <begin position="181"/>
        <end position="196"/>
    </location>
</feature>
<name>A0A6A4GFL3_9AGAR</name>
<dbReference type="Proteomes" id="UP000799118">
    <property type="component" value="Unassembled WGS sequence"/>
</dbReference>
<feature type="region of interest" description="Disordered" evidence="1">
    <location>
        <begin position="78"/>
        <end position="107"/>
    </location>
</feature>
<evidence type="ECO:0000313" key="3">
    <source>
        <dbReference type="Proteomes" id="UP000799118"/>
    </source>
</evidence>
<evidence type="ECO:0000313" key="2">
    <source>
        <dbReference type="EMBL" id="KAE9384250.1"/>
    </source>
</evidence>
<accession>A0A6A4GFL3</accession>
<feature type="compositionally biased region" description="Basic and acidic residues" evidence="1">
    <location>
        <begin position="40"/>
        <end position="57"/>
    </location>
</feature>
<dbReference type="OrthoDB" id="3065408at2759"/>
<feature type="region of interest" description="Disordered" evidence="1">
    <location>
        <begin position="29"/>
        <end position="57"/>
    </location>
</feature>
<gene>
    <name evidence="2" type="ORF">BT96DRAFT_1008265</name>
</gene>
<reference evidence="2" key="1">
    <citation type="journal article" date="2019" name="Environ. Microbiol.">
        <title>Fungal ecological strategies reflected in gene transcription - a case study of two litter decomposers.</title>
        <authorList>
            <person name="Barbi F."/>
            <person name="Kohler A."/>
            <person name="Barry K."/>
            <person name="Baskaran P."/>
            <person name="Daum C."/>
            <person name="Fauchery L."/>
            <person name="Ihrmark K."/>
            <person name="Kuo A."/>
            <person name="LaButti K."/>
            <person name="Lipzen A."/>
            <person name="Morin E."/>
            <person name="Grigoriev I.V."/>
            <person name="Henrissat B."/>
            <person name="Lindahl B."/>
            <person name="Martin F."/>
        </authorList>
    </citation>
    <scope>NUCLEOTIDE SEQUENCE</scope>
    <source>
        <strain evidence="2">JB14</strain>
    </source>
</reference>
<evidence type="ECO:0008006" key="4">
    <source>
        <dbReference type="Google" id="ProtNLM"/>
    </source>
</evidence>